<accession>A0A915CPP9</accession>
<organism evidence="3 4">
    <name type="scientific">Ditylenchus dipsaci</name>
    <dbReference type="NCBI Taxonomy" id="166011"/>
    <lineage>
        <taxon>Eukaryota</taxon>
        <taxon>Metazoa</taxon>
        <taxon>Ecdysozoa</taxon>
        <taxon>Nematoda</taxon>
        <taxon>Chromadorea</taxon>
        <taxon>Rhabditida</taxon>
        <taxon>Tylenchina</taxon>
        <taxon>Tylenchomorpha</taxon>
        <taxon>Sphaerularioidea</taxon>
        <taxon>Anguinidae</taxon>
        <taxon>Anguininae</taxon>
        <taxon>Ditylenchus</taxon>
    </lineage>
</organism>
<comment type="similarity">
    <text evidence="1">Belongs to the peptidase A1 family.</text>
</comment>
<dbReference type="GO" id="GO:0005764">
    <property type="term" value="C:lysosome"/>
    <property type="evidence" value="ECO:0007669"/>
    <property type="project" value="TreeGrafter"/>
</dbReference>
<evidence type="ECO:0000259" key="2">
    <source>
        <dbReference type="PROSITE" id="PS51767"/>
    </source>
</evidence>
<dbReference type="InterPro" id="IPR033121">
    <property type="entry name" value="PEPTIDASE_A1"/>
</dbReference>
<evidence type="ECO:0000313" key="3">
    <source>
        <dbReference type="Proteomes" id="UP000887574"/>
    </source>
</evidence>
<reference evidence="4" key="1">
    <citation type="submission" date="2022-11" db="UniProtKB">
        <authorList>
            <consortium name="WormBaseParasite"/>
        </authorList>
    </citation>
    <scope>IDENTIFICATION</scope>
</reference>
<dbReference type="GO" id="GO:0006508">
    <property type="term" value="P:proteolysis"/>
    <property type="evidence" value="ECO:0007669"/>
    <property type="project" value="InterPro"/>
</dbReference>
<proteinExistence type="inferred from homology"/>
<dbReference type="SUPFAM" id="SSF50630">
    <property type="entry name" value="Acid proteases"/>
    <property type="match status" value="1"/>
</dbReference>
<dbReference type="InterPro" id="IPR021109">
    <property type="entry name" value="Peptidase_aspartic_dom_sf"/>
</dbReference>
<keyword evidence="3" id="KW-1185">Reference proteome</keyword>
<evidence type="ECO:0000256" key="1">
    <source>
        <dbReference type="ARBA" id="ARBA00007447"/>
    </source>
</evidence>
<sequence length="129" mass="14068">MGNTLFEYNQMVISDSGAPLLALKSEIVRAFAKLAKATLNATLELYTIPCEAVYDNIAVVINGHQLNITSDALTVKADGFVKGGLDNNTCIFAMQEHEGDQMMGPVFMRQFCHVHDLGNSEMGFAPVKK</sequence>
<feature type="domain" description="Peptidase A1" evidence="2">
    <location>
        <begin position="1"/>
        <end position="125"/>
    </location>
</feature>
<dbReference type="PANTHER" id="PTHR47966">
    <property type="entry name" value="BETA-SITE APP-CLEAVING ENZYME, ISOFORM A-RELATED"/>
    <property type="match status" value="1"/>
</dbReference>
<dbReference type="PANTHER" id="PTHR47966:SF45">
    <property type="entry name" value="PEPTIDASE A1 DOMAIN-CONTAINING PROTEIN"/>
    <property type="match status" value="1"/>
</dbReference>
<protein>
    <submittedName>
        <fullName evidence="4">Peptidase A1 domain-containing protein</fullName>
    </submittedName>
</protein>
<dbReference type="Proteomes" id="UP000887574">
    <property type="component" value="Unplaced"/>
</dbReference>
<dbReference type="Pfam" id="PF00026">
    <property type="entry name" value="Asp"/>
    <property type="match status" value="1"/>
</dbReference>
<dbReference type="WBParaSite" id="jg10885">
    <property type="protein sequence ID" value="jg10885"/>
    <property type="gene ID" value="jg10885"/>
</dbReference>
<dbReference type="Gene3D" id="2.40.70.10">
    <property type="entry name" value="Acid Proteases"/>
    <property type="match status" value="1"/>
</dbReference>
<name>A0A915CPP9_9BILA</name>
<dbReference type="GO" id="GO:0004190">
    <property type="term" value="F:aspartic-type endopeptidase activity"/>
    <property type="evidence" value="ECO:0007669"/>
    <property type="project" value="InterPro"/>
</dbReference>
<dbReference type="PROSITE" id="PS51767">
    <property type="entry name" value="PEPTIDASE_A1"/>
    <property type="match status" value="1"/>
</dbReference>
<dbReference type="InterPro" id="IPR001461">
    <property type="entry name" value="Aspartic_peptidase_A1"/>
</dbReference>
<evidence type="ECO:0000313" key="4">
    <source>
        <dbReference type="WBParaSite" id="jg10885"/>
    </source>
</evidence>
<dbReference type="AlphaFoldDB" id="A0A915CPP9"/>